<name>A0ACD3BFH1_9AGAR</name>
<reference evidence="1 2" key="1">
    <citation type="journal article" date="2019" name="Nat. Ecol. Evol.">
        <title>Megaphylogeny resolves global patterns of mushroom evolution.</title>
        <authorList>
            <person name="Varga T."/>
            <person name="Krizsan K."/>
            <person name="Foldi C."/>
            <person name="Dima B."/>
            <person name="Sanchez-Garcia M."/>
            <person name="Sanchez-Ramirez S."/>
            <person name="Szollosi G.J."/>
            <person name="Szarkandi J.G."/>
            <person name="Papp V."/>
            <person name="Albert L."/>
            <person name="Andreopoulos W."/>
            <person name="Angelini C."/>
            <person name="Antonin V."/>
            <person name="Barry K.W."/>
            <person name="Bougher N.L."/>
            <person name="Buchanan P."/>
            <person name="Buyck B."/>
            <person name="Bense V."/>
            <person name="Catcheside P."/>
            <person name="Chovatia M."/>
            <person name="Cooper J."/>
            <person name="Damon W."/>
            <person name="Desjardin D."/>
            <person name="Finy P."/>
            <person name="Geml J."/>
            <person name="Haridas S."/>
            <person name="Hughes K."/>
            <person name="Justo A."/>
            <person name="Karasinski D."/>
            <person name="Kautmanova I."/>
            <person name="Kiss B."/>
            <person name="Kocsube S."/>
            <person name="Kotiranta H."/>
            <person name="LaButti K.M."/>
            <person name="Lechner B.E."/>
            <person name="Liimatainen K."/>
            <person name="Lipzen A."/>
            <person name="Lukacs Z."/>
            <person name="Mihaltcheva S."/>
            <person name="Morgado L.N."/>
            <person name="Niskanen T."/>
            <person name="Noordeloos M.E."/>
            <person name="Ohm R.A."/>
            <person name="Ortiz-Santana B."/>
            <person name="Ovrebo C."/>
            <person name="Racz N."/>
            <person name="Riley R."/>
            <person name="Savchenko A."/>
            <person name="Shiryaev A."/>
            <person name="Soop K."/>
            <person name="Spirin V."/>
            <person name="Szebenyi C."/>
            <person name="Tomsovsky M."/>
            <person name="Tulloss R.E."/>
            <person name="Uehling J."/>
            <person name="Grigoriev I.V."/>
            <person name="Vagvolgyi C."/>
            <person name="Papp T."/>
            <person name="Martin F.M."/>
            <person name="Miettinen O."/>
            <person name="Hibbett D.S."/>
            <person name="Nagy L.G."/>
        </authorList>
    </citation>
    <scope>NUCLEOTIDE SEQUENCE [LARGE SCALE GENOMIC DNA]</scope>
    <source>
        <strain evidence="1 2">NL-1719</strain>
    </source>
</reference>
<evidence type="ECO:0000313" key="1">
    <source>
        <dbReference type="EMBL" id="TFK75757.1"/>
    </source>
</evidence>
<gene>
    <name evidence="1" type="ORF">BDN72DRAFT_831195</name>
</gene>
<dbReference type="Proteomes" id="UP000308600">
    <property type="component" value="Unassembled WGS sequence"/>
</dbReference>
<evidence type="ECO:0000313" key="2">
    <source>
        <dbReference type="Proteomes" id="UP000308600"/>
    </source>
</evidence>
<accession>A0ACD3BFH1</accession>
<sequence>MSDSLTKSTESPTNVNDPESQRKRALTNTSALSSVINEVLTSERSYVERLRMLKRDYADPLRSFARNKDTAIIPLYDAKILFGNIDSLIPINEAFLADLEKMMAPGGAKVVGGVGDVALKHFKELRGFELYKQYYSKREDAQLIFERQVARKYFSEFIDRIKYSPSESKNRVGLRELLMEPVQRIPRYTLLFRTMLKHMAMDDPQRPKIIEADEIASKIALAEADEQTKRAAIFYCLSASIDGFPPDLFSNSRRFIDCIDVEDILTDTNVSSSSGLLHCSLFLFDDKLVIVKRPNSEKSGRQLSGLNDLDKVTKGGTVSFGKKKSGLSCKGVVDITDVVATDVGGAEFHLYLESPPQDQTDRWSGRSFRSYSVVHQPTSINFDPQSTETDKQRFLENLWLIQATYRARAGQSVVLCSEDAEVETKYGKVTMARAFYNVYQRTAFLQEQKKTKVVVHIDPSGSADPLPFGMGGPPLVRIRVQPLAGGLARFAVASSDPSVEVEEDIVQIERVPSRVVQTIHQYGLFQFRTGKNSLPTTPTARSKAGKFALDAISRNLFNSRPASAMGDFFGGSISGHRHRRTKSTTSRSSSNTQTTTTGDGSMKFSSGSGSTAPTSILDEDELRFSSKSSRSKRSSSKRGKSTNGFVSEPEQDSITRKSSRSIQRSRSVSDWESESSDGDGDEDEGTVMMEHNVVPDSSDWNLTLQLELARRNSKNQHGRALPPLQIAGPSVEPVYEEDNDTLRPCSEEMDDLRSRHSTTPTTMHSRSPSRQSIERRPMGPRSPSPLPPRSPFSSSSSIALPSMDDDLAQESSMAPGPSTVATPTRSRTQIHPTNIPRSTRQTFSYSGMTEATPKASSSTAAQMVPSSVEPLSIKKKTSLRSSIANGSPTPARKVYSRGSPLSRSTAGRVASPRKVSPSIRKGKVSAVAATLSSNFVDPTEKYMRYAESTKEGIELSRRALKRIKLEVETIRSNSIQESDPYSRPSSPDKSVRQILPSQPATRDAQTRIAEMHMLIGRRNGDISPRKPRSAVFESTTRTPTSGGGIVPPNVDGFIRSVDVIMTDVEKHFSNASSNQDQLQDGLKQIGVELKTRCTEIDRTKLELQNSKRQCELVKSLLADATAEKEIMYEAFNEELDGMYNDINLPDDEAWVAISTDLRKTKEARNALSKENSQMKRRIAELESQQEEWAILLRAHGLIP</sequence>
<keyword evidence="2" id="KW-1185">Reference proteome</keyword>
<proteinExistence type="predicted"/>
<organism evidence="1 2">
    <name type="scientific">Pluteus cervinus</name>
    <dbReference type="NCBI Taxonomy" id="181527"/>
    <lineage>
        <taxon>Eukaryota</taxon>
        <taxon>Fungi</taxon>
        <taxon>Dikarya</taxon>
        <taxon>Basidiomycota</taxon>
        <taxon>Agaricomycotina</taxon>
        <taxon>Agaricomycetes</taxon>
        <taxon>Agaricomycetidae</taxon>
        <taxon>Agaricales</taxon>
        <taxon>Pluteineae</taxon>
        <taxon>Pluteaceae</taxon>
        <taxon>Pluteus</taxon>
    </lineage>
</organism>
<protein>
    <submittedName>
        <fullName evidence="1">Uncharacterized protein</fullName>
    </submittedName>
</protein>
<dbReference type="EMBL" id="ML208261">
    <property type="protein sequence ID" value="TFK75757.1"/>
    <property type="molecule type" value="Genomic_DNA"/>
</dbReference>